<organism evidence="11">
    <name type="scientific">Anisakis simplex</name>
    <name type="common">Herring worm</name>
    <dbReference type="NCBI Taxonomy" id="6269"/>
    <lineage>
        <taxon>Eukaryota</taxon>
        <taxon>Metazoa</taxon>
        <taxon>Ecdysozoa</taxon>
        <taxon>Nematoda</taxon>
        <taxon>Chromadorea</taxon>
        <taxon>Rhabditida</taxon>
        <taxon>Spirurina</taxon>
        <taxon>Ascaridomorpha</taxon>
        <taxon>Ascaridoidea</taxon>
        <taxon>Anisakidae</taxon>
        <taxon>Anisakis</taxon>
        <taxon>Anisakis simplex complex</taxon>
    </lineage>
</organism>
<dbReference type="Gene3D" id="1.50.40.10">
    <property type="entry name" value="Mitochondrial carrier domain"/>
    <property type="match status" value="1"/>
</dbReference>
<evidence type="ECO:0000256" key="7">
    <source>
        <dbReference type="ARBA" id="ARBA00023136"/>
    </source>
</evidence>
<keyword evidence="6" id="KW-0496">Mitochondrion</keyword>
<name>A0A0M3KDQ3_ANISI</name>
<dbReference type="PANTHER" id="PTHR10780">
    <property type="entry name" value="MITOCHONDRIAL CARRIER HOMOLOG"/>
    <property type="match status" value="1"/>
</dbReference>
<dbReference type="WBParaSite" id="ASIM_0001910601-mRNA-1">
    <property type="protein sequence ID" value="ASIM_0001910601-mRNA-1"/>
    <property type="gene ID" value="ASIM_0001910601"/>
</dbReference>
<feature type="transmembrane region" description="Helical" evidence="8">
    <location>
        <begin position="205"/>
        <end position="229"/>
    </location>
</feature>
<evidence type="ECO:0000313" key="11">
    <source>
        <dbReference type="WBParaSite" id="ASIM_0001910601-mRNA-1"/>
    </source>
</evidence>
<keyword evidence="4" id="KW-1000">Mitochondrion outer membrane</keyword>
<evidence type="ECO:0000313" key="10">
    <source>
        <dbReference type="Proteomes" id="UP000267096"/>
    </source>
</evidence>
<dbReference type="OrthoDB" id="10253709at2759"/>
<dbReference type="AlphaFoldDB" id="A0A0M3KDQ3"/>
<protein>
    <submittedName>
        <fullName evidence="11">Mitochondrial carrier protein</fullName>
    </submittedName>
</protein>
<evidence type="ECO:0000256" key="1">
    <source>
        <dbReference type="ARBA" id="ARBA00004374"/>
    </source>
</evidence>
<evidence type="ECO:0000256" key="3">
    <source>
        <dbReference type="ARBA" id="ARBA00022737"/>
    </source>
</evidence>
<keyword evidence="7 8" id="KW-0472">Membrane</keyword>
<evidence type="ECO:0000256" key="4">
    <source>
        <dbReference type="ARBA" id="ARBA00022787"/>
    </source>
</evidence>
<keyword evidence="3" id="KW-0677">Repeat</keyword>
<keyword evidence="10" id="KW-1185">Reference proteome</keyword>
<evidence type="ECO:0000256" key="5">
    <source>
        <dbReference type="ARBA" id="ARBA00022989"/>
    </source>
</evidence>
<dbReference type="PANTHER" id="PTHR10780:SF18">
    <property type="entry name" value="LD43650P"/>
    <property type="match status" value="1"/>
</dbReference>
<gene>
    <name evidence="9" type="ORF">ASIM_LOCUS18501</name>
</gene>
<dbReference type="EMBL" id="UYRR01035608">
    <property type="protein sequence ID" value="VDK65037.1"/>
    <property type="molecule type" value="Genomic_DNA"/>
</dbReference>
<dbReference type="SUPFAM" id="SSF103506">
    <property type="entry name" value="Mitochondrial carrier"/>
    <property type="match status" value="1"/>
</dbReference>
<accession>A0A0M3KDQ3</accession>
<comment type="subcellular location">
    <subcellularLocation>
        <location evidence="1">Mitochondrion outer membrane</location>
        <topology evidence="1">Multi-pass membrane protein</topology>
    </subcellularLocation>
</comment>
<evidence type="ECO:0000256" key="2">
    <source>
        <dbReference type="ARBA" id="ARBA00022692"/>
    </source>
</evidence>
<evidence type="ECO:0000256" key="6">
    <source>
        <dbReference type="ARBA" id="ARBA00023128"/>
    </source>
</evidence>
<reference evidence="9 10" key="2">
    <citation type="submission" date="2018-11" db="EMBL/GenBank/DDBJ databases">
        <authorList>
            <consortium name="Pathogen Informatics"/>
        </authorList>
    </citation>
    <scope>NUCLEOTIDE SEQUENCE [LARGE SCALE GENOMIC DNA]</scope>
</reference>
<dbReference type="Proteomes" id="UP000267096">
    <property type="component" value="Unassembled WGS sequence"/>
</dbReference>
<proteinExistence type="predicted"/>
<evidence type="ECO:0000313" key="9">
    <source>
        <dbReference type="EMBL" id="VDK65037.1"/>
    </source>
</evidence>
<evidence type="ECO:0000256" key="8">
    <source>
        <dbReference type="SAM" id="Phobius"/>
    </source>
</evidence>
<reference evidence="11" key="1">
    <citation type="submission" date="2017-02" db="UniProtKB">
        <authorList>
            <consortium name="WormBaseParasite"/>
        </authorList>
    </citation>
    <scope>IDENTIFICATION</scope>
</reference>
<dbReference type="GO" id="GO:0005741">
    <property type="term" value="C:mitochondrial outer membrane"/>
    <property type="evidence" value="ECO:0007669"/>
    <property type="project" value="UniProtKB-SubCell"/>
</dbReference>
<keyword evidence="2 8" id="KW-0812">Transmembrane</keyword>
<keyword evidence="5 8" id="KW-1133">Transmembrane helix</keyword>
<dbReference type="InterPro" id="IPR023395">
    <property type="entry name" value="MCP_dom_sf"/>
</dbReference>
<sequence length="293" mass="32606">MPTIGNRRRRMFNMNEEEAAKADKYGRELVVKTAVGAVLQPIANIKILIQLGYEPFPLTTGKKFGIGRDAYFLPNFLSYGRNLLNKRGWAPLYNGVDAGIISNLFGGTATFATTMYLDRYFADFGGKALNLEKEERELSDHESFQRVVRAAVRQTMAKTVGVIVARPFTVIMVRKVAQLIGGETKYADVLSSIYLVGHEEGPRGFFAYAFVLLGLVPQLIAEFITIWGVHTFIYAVERGMLRAQGPEHIEEADKEELMTSTKKVLHLVAPFIVNTFAYPYTLVSTIMACTGSG</sequence>